<feature type="signal peptide" evidence="2">
    <location>
        <begin position="1"/>
        <end position="22"/>
    </location>
</feature>
<accession>A0ABY4YVF9</accession>
<keyword evidence="1 2" id="KW-0732">Signal</keyword>
<dbReference type="InterPro" id="IPR029050">
    <property type="entry name" value="Immunoprotect_excell_Ig-like"/>
</dbReference>
<evidence type="ECO:0000313" key="4">
    <source>
        <dbReference type="Proteomes" id="UP001056455"/>
    </source>
</evidence>
<dbReference type="Proteomes" id="UP001056455">
    <property type="component" value="Chromosome"/>
</dbReference>
<organism evidence="3 4">
    <name type="scientific">Ornithinimicrobium faecis</name>
    <dbReference type="NCBI Taxonomy" id="2934158"/>
    <lineage>
        <taxon>Bacteria</taxon>
        <taxon>Bacillati</taxon>
        <taxon>Actinomycetota</taxon>
        <taxon>Actinomycetes</taxon>
        <taxon>Micrococcales</taxon>
        <taxon>Ornithinimicrobiaceae</taxon>
        <taxon>Ornithinimicrobium</taxon>
    </lineage>
</organism>
<dbReference type="Gene3D" id="2.60.40.1240">
    <property type="match status" value="1"/>
</dbReference>
<gene>
    <name evidence="3" type="ORF">NF556_01455</name>
</gene>
<reference evidence="3" key="1">
    <citation type="submission" date="2022-06" db="EMBL/GenBank/DDBJ databases">
        <title>Ornithinimicrobium HY1793.</title>
        <authorList>
            <person name="Huang Y."/>
        </authorList>
    </citation>
    <scope>NUCLEOTIDE SEQUENCE</scope>
    <source>
        <strain evidence="3">HY1793</strain>
    </source>
</reference>
<sequence>MRRRTWAAAAMLVAAIAVGAGANAIDANFIATGWHTVERGEEGADSTVGNFRVHVHGARTSDQLDDRDLVTSPGAFVVVDLSYATTDAWGAPEEVVLIDGDGREFVEPSGFSSDARVWDAGPDIWLRGTLLFEVPEDTVDGLTLEFRPESPHTERPAAVLQVPLTVSTVSEPLTLETATVLAEGER</sequence>
<evidence type="ECO:0000256" key="2">
    <source>
        <dbReference type="SAM" id="SignalP"/>
    </source>
</evidence>
<feature type="chain" id="PRO_5045818186" evidence="2">
    <location>
        <begin position="23"/>
        <end position="186"/>
    </location>
</feature>
<dbReference type="RefSeq" id="WP_252593734.1">
    <property type="nucleotide sequence ID" value="NZ_CP099489.1"/>
</dbReference>
<protein>
    <submittedName>
        <fullName evidence="3">DUF4352 domain-containing protein</fullName>
    </submittedName>
</protein>
<name>A0ABY4YVF9_9MICO</name>
<dbReference type="EMBL" id="CP099489">
    <property type="protein sequence ID" value="USQ80358.1"/>
    <property type="molecule type" value="Genomic_DNA"/>
</dbReference>
<keyword evidence="4" id="KW-1185">Reference proteome</keyword>
<evidence type="ECO:0000313" key="3">
    <source>
        <dbReference type="EMBL" id="USQ80358.1"/>
    </source>
</evidence>
<evidence type="ECO:0000256" key="1">
    <source>
        <dbReference type="ARBA" id="ARBA00022729"/>
    </source>
</evidence>
<proteinExistence type="predicted"/>